<dbReference type="PANTHER" id="PTHR43156">
    <property type="entry name" value="STAGE II SPORULATION PROTEIN E-RELATED"/>
    <property type="match status" value="1"/>
</dbReference>
<dbReference type="CDD" id="cd00130">
    <property type="entry name" value="PAS"/>
    <property type="match status" value="1"/>
</dbReference>
<dbReference type="InterPro" id="IPR052016">
    <property type="entry name" value="Bact_Sigma-Reg"/>
</dbReference>
<dbReference type="Gene3D" id="3.60.40.10">
    <property type="entry name" value="PPM-type phosphatase domain"/>
    <property type="match status" value="1"/>
</dbReference>
<dbReference type="SMART" id="SM00065">
    <property type="entry name" value="GAF"/>
    <property type="match status" value="1"/>
</dbReference>
<reference evidence="3 4" key="1">
    <citation type="submission" date="2021-08" db="EMBL/GenBank/DDBJ databases">
        <title>Streptomyces sp. PTM05 isolated from lichen.</title>
        <authorList>
            <person name="Somphong A."/>
            <person name="Phongsopitanun W."/>
            <person name="Tanasupawat S."/>
        </authorList>
    </citation>
    <scope>NUCLEOTIDE SEQUENCE [LARGE SCALE GENOMIC DNA]</scope>
    <source>
        <strain evidence="3 4">Ptm05</strain>
    </source>
</reference>
<sequence length="723" mass="77073">MRDAQAAFRALQRSGTAEPVADTDLDTLLRLLQRAFGTLGVHGAALYTFTTGDQVLELVTVIGLPLEFVTPWERVGVTTPAPVTDAVRRADLVWVGGEDEMVRRYPRIAMTVPYPFSLAALPLTADGTTYGSIFLTWPAARAPLLSPVERERLWSLAGRLASVLRRASRAGTPVHAGAHPLGVLPDGGAVGSEEALTAMVARLPEGMCGLDLGGCLTYVTPGAADLLGVPARRLLGAQPWTVLPWLRDPVYEDRYRAALISREPTSFVALRPPDHWLSFHLYPDGTGLTVRINEAEVTQGDQDPLPRVEPAQAPVEPTRTGVLYHLLHLASALTEAAGVQDVVDLVADQIVPAFGGDGVAILTTEGGRLRTVGHRGYAPGVVESFDNTPLTAPTPGARALRTGAPSFFESRAELERLYPSRFELRDGMSAWAYLPLVASGRLVGTCVLAYAEPHVFAFDERAILTSLGGLIAQALDRARLYDTKMELAQGLQESLLPHALPLLPGLETAARYLPSTEGLEVGGDFYDLIRTDRDTATAVIGDVEGHNVAAAALMGQIRTAVHAYARAGAQPDAVLVQINRLMADLDSTLLASAACLRVDLARREALLANAGHPPPLLRTPDGKVTTVDLPGGAGMVLGVDPGAQYGTVRVPLPPGTVLAMYTDGLVDRPGVDMTAAQAALADRLARFDDGPLDDQADPFMSQTLPAEERTDDVALLLLRSTPR</sequence>
<dbReference type="Gene3D" id="3.30.450.40">
    <property type="match status" value="2"/>
</dbReference>
<organism evidence="3 4">
    <name type="scientific">Streptantibioticus parmotrematis</name>
    <dbReference type="NCBI Taxonomy" id="2873249"/>
    <lineage>
        <taxon>Bacteria</taxon>
        <taxon>Bacillati</taxon>
        <taxon>Actinomycetota</taxon>
        <taxon>Actinomycetes</taxon>
        <taxon>Kitasatosporales</taxon>
        <taxon>Streptomycetaceae</taxon>
        <taxon>Streptantibioticus</taxon>
    </lineage>
</organism>
<protein>
    <submittedName>
        <fullName evidence="3">SpoIIE family protein phosphatase</fullName>
    </submittedName>
</protein>
<dbReference type="InterPro" id="IPR036457">
    <property type="entry name" value="PPM-type-like_dom_sf"/>
</dbReference>
<dbReference type="SUPFAM" id="SSF81606">
    <property type="entry name" value="PP2C-like"/>
    <property type="match status" value="1"/>
</dbReference>
<dbReference type="InterPro" id="IPR003018">
    <property type="entry name" value="GAF"/>
</dbReference>
<comment type="caution">
    <text evidence="3">The sequence shown here is derived from an EMBL/GenBank/DDBJ whole genome shotgun (WGS) entry which is preliminary data.</text>
</comment>
<dbReference type="Pfam" id="PF07228">
    <property type="entry name" value="SpoIIE"/>
    <property type="match status" value="1"/>
</dbReference>
<keyword evidence="4" id="KW-1185">Reference proteome</keyword>
<dbReference type="SUPFAM" id="SSF55785">
    <property type="entry name" value="PYP-like sensor domain (PAS domain)"/>
    <property type="match status" value="1"/>
</dbReference>
<evidence type="ECO:0000256" key="1">
    <source>
        <dbReference type="ARBA" id="ARBA00022801"/>
    </source>
</evidence>
<dbReference type="InterPro" id="IPR029016">
    <property type="entry name" value="GAF-like_dom_sf"/>
</dbReference>
<accession>A0ABS7QJK5</accession>
<dbReference type="InterPro" id="IPR000014">
    <property type="entry name" value="PAS"/>
</dbReference>
<dbReference type="RefSeq" id="WP_222972933.1">
    <property type="nucleotide sequence ID" value="NZ_JAINVZ010000001.1"/>
</dbReference>
<evidence type="ECO:0000259" key="2">
    <source>
        <dbReference type="PROSITE" id="PS50112"/>
    </source>
</evidence>
<evidence type="ECO:0000313" key="4">
    <source>
        <dbReference type="Proteomes" id="UP001198565"/>
    </source>
</evidence>
<dbReference type="Proteomes" id="UP001198565">
    <property type="component" value="Unassembled WGS sequence"/>
</dbReference>
<feature type="domain" description="PAS" evidence="2">
    <location>
        <begin position="192"/>
        <end position="236"/>
    </location>
</feature>
<dbReference type="PANTHER" id="PTHR43156:SF2">
    <property type="entry name" value="STAGE II SPORULATION PROTEIN E"/>
    <property type="match status" value="1"/>
</dbReference>
<dbReference type="PROSITE" id="PS50112">
    <property type="entry name" value="PAS"/>
    <property type="match status" value="1"/>
</dbReference>
<evidence type="ECO:0000313" key="3">
    <source>
        <dbReference type="EMBL" id="MBY8883361.1"/>
    </source>
</evidence>
<dbReference type="SUPFAM" id="SSF55781">
    <property type="entry name" value="GAF domain-like"/>
    <property type="match status" value="2"/>
</dbReference>
<gene>
    <name evidence="3" type="ORF">K7472_00685</name>
</gene>
<dbReference type="Pfam" id="PF13185">
    <property type="entry name" value="GAF_2"/>
    <property type="match status" value="1"/>
</dbReference>
<dbReference type="EMBL" id="JAINVZ010000001">
    <property type="protein sequence ID" value="MBY8883361.1"/>
    <property type="molecule type" value="Genomic_DNA"/>
</dbReference>
<dbReference type="InterPro" id="IPR001932">
    <property type="entry name" value="PPM-type_phosphatase-like_dom"/>
</dbReference>
<dbReference type="SMART" id="SM00331">
    <property type="entry name" value="PP2C_SIG"/>
    <property type="match status" value="1"/>
</dbReference>
<dbReference type="InterPro" id="IPR035965">
    <property type="entry name" value="PAS-like_dom_sf"/>
</dbReference>
<dbReference type="Gene3D" id="3.30.450.20">
    <property type="entry name" value="PAS domain"/>
    <property type="match status" value="1"/>
</dbReference>
<proteinExistence type="predicted"/>
<keyword evidence="1" id="KW-0378">Hydrolase</keyword>
<name>A0ABS7QJK5_9ACTN</name>